<proteinExistence type="predicted"/>
<feature type="transmembrane region" description="Helical" evidence="1">
    <location>
        <begin position="20"/>
        <end position="42"/>
    </location>
</feature>
<evidence type="ECO:0000256" key="1">
    <source>
        <dbReference type="SAM" id="Phobius"/>
    </source>
</evidence>
<keyword evidence="1" id="KW-0472">Membrane</keyword>
<sequence>MKYPYVMAVNISHEYNNIGSYLSLLLSTCIPSLSHTHIYLLFLSLSLCHLTSSHILSHSFHI</sequence>
<gene>
    <name evidence="2" type="ORF">OCBIM_22038368mg</name>
</gene>
<protein>
    <submittedName>
        <fullName evidence="2">Uncharacterized protein</fullName>
    </submittedName>
</protein>
<dbReference type="AlphaFoldDB" id="A0A0L8G9B1"/>
<name>A0A0L8G9B1_OCTBM</name>
<dbReference type="EMBL" id="KQ423295">
    <property type="protein sequence ID" value="KOF73125.1"/>
    <property type="molecule type" value="Genomic_DNA"/>
</dbReference>
<accession>A0A0L8G9B1</accession>
<keyword evidence="1" id="KW-1133">Transmembrane helix</keyword>
<reference evidence="2" key="1">
    <citation type="submission" date="2015-07" db="EMBL/GenBank/DDBJ databases">
        <title>MeaNS - Measles Nucleotide Surveillance Program.</title>
        <authorList>
            <person name="Tran T."/>
            <person name="Druce J."/>
        </authorList>
    </citation>
    <scope>NUCLEOTIDE SEQUENCE</scope>
    <source>
        <strain evidence="2">UCB-OBI-ISO-001</strain>
        <tissue evidence="2">Gonad</tissue>
    </source>
</reference>
<keyword evidence="1" id="KW-0812">Transmembrane</keyword>
<evidence type="ECO:0000313" key="2">
    <source>
        <dbReference type="EMBL" id="KOF73125.1"/>
    </source>
</evidence>
<organism evidence="2">
    <name type="scientific">Octopus bimaculoides</name>
    <name type="common">California two-spotted octopus</name>
    <dbReference type="NCBI Taxonomy" id="37653"/>
    <lineage>
        <taxon>Eukaryota</taxon>
        <taxon>Metazoa</taxon>
        <taxon>Spiralia</taxon>
        <taxon>Lophotrochozoa</taxon>
        <taxon>Mollusca</taxon>
        <taxon>Cephalopoda</taxon>
        <taxon>Coleoidea</taxon>
        <taxon>Octopodiformes</taxon>
        <taxon>Octopoda</taxon>
        <taxon>Incirrata</taxon>
        <taxon>Octopodidae</taxon>
        <taxon>Octopus</taxon>
    </lineage>
</organism>